<dbReference type="RefSeq" id="WP_095914060.1">
    <property type="nucleotide sequence ID" value="NZ_CAUTHO010000007.1"/>
</dbReference>
<dbReference type="InterPro" id="IPR036188">
    <property type="entry name" value="FAD/NAD-bd_sf"/>
</dbReference>
<reference evidence="3" key="1">
    <citation type="submission" date="2017-06" db="EMBL/GenBank/DDBJ databases">
        <title>Capnocytophaga spp. assemblies.</title>
        <authorList>
            <person name="Gulvik C.A."/>
        </authorList>
    </citation>
    <scope>NUCLEOTIDE SEQUENCE [LARGE SCALE GENOMIC DNA]</scope>
    <source>
        <strain evidence="3">H6253</strain>
    </source>
</reference>
<dbReference type="Proteomes" id="UP000217276">
    <property type="component" value="Chromosome"/>
</dbReference>
<feature type="domain" description="Amine oxidase" evidence="1">
    <location>
        <begin position="25"/>
        <end position="342"/>
    </location>
</feature>
<dbReference type="GO" id="GO:0016491">
    <property type="term" value="F:oxidoreductase activity"/>
    <property type="evidence" value="ECO:0007669"/>
    <property type="project" value="InterPro"/>
</dbReference>
<organism evidence="2 3">
    <name type="scientific">Capnocytophaga leadbetteri</name>
    <dbReference type="NCBI Taxonomy" id="327575"/>
    <lineage>
        <taxon>Bacteria</taxon>
        <taxon>Pseudomonadati</taxon>
        <taxon>Bacteroidota</taxon>
        <taxon>Flavobacteriia</taxon>
        <taxon>Flavobacteriales</taxon>
        <taxon>Flavobacteriaceae</taxon>
        <taxon>Capnocytophaga</taxon>
    </lineage>
</organism>
<sequence length="419" mass="48877">MDLIIGAGVSGISYATFTDNDYCMVEATNEIGGYCKTVKKGEFVWDYSGHFFHFRNEGLKELICKHIDPQTLKKVKKETKILYKGKYIDFPFQKNIHQLEKEEFIDCLYDLFKADEYAEIKSFKDMVYTKLGKSIAEKFLIPYNEKLYACDLNSLDADAMGRFFPKANKEEIILNFKEQANTSYNEYFVYPTGGAIEYINSLYKNVDDTKVSLNEKVIKIDIHNKIAYTNQREIKYDNLISTIPFPMLLELCDIPYTKEYFTWNKVLVFNLGFNKKGTDTKSSWVYIPDKEVCFYRMGYYDNILGTSKMSLYIEMGFPNDFIIENEEKYLHKVLNDLKKIGVVKDEELVDYHSVIMDPAYVHINQKGIQSVEKYKKQLAQDNIYSIGRYGSWTYCSIEDNIIEAKSLAEGIRTSRFDIN</sequence>
<evidence type="ECO:0000313" key="2">
    <source>
        <dbReference type="EMBL" id="ATA81997.1"/>
    </source>
</evidence>
<dbReference type="GO" id="GO:0008767">
    <property type="term" value="F:UDP-galactopyranose mutase activity"/>
    <property type="evidence" value="ECO:0007669"/>
    <property type="project" value="TreeGrafter"/>
</dbReference>
<proteinExistence type="predicted"/>
<dbReference type="GO" id="GO:0050660">
    <property type="term" value="F:flavin adenine dinucleotide binding"/>
    <property type="evidence" value="ECO:0007669"/>
    <property type="project" value="TreeGrafter"/>
</dbReference>
<gene>
    <name evidence="2" type="ORF">CGC53_06360</name>
</gene>
<dbReference type="InterPro" id="IPR002937">
    <property type="entry name" value="Amino_oxidase"/>
</dbReference>
<protein>
    <submittedName>
        <fullName evidence="2">LPS biosynthesis protein</fullName>
    </submittedName>
</protein>
<evidence type="ECO:0000259" key="1">
    <source>
        <dbReference type="Pfam" id="PF01593"/>
    </source>
</evidence>
<dbReference type="SUPFAM" id="SSF51971">
    <property type="entry name" value="Nucleotide-binding domain"/>
    <property type="match status" value="1"/>
</dbReference>
<dbReference type="AlphaFoldDB" id="A0A250FD94"/>
<dbReference type="Pfam" id="PF01593">
    <property type="entry name" value="Amino_oxidase"/>
    <property type="match status" value="1"/>
</dbReference>
<keyword evidence="3" id="KW-1185">Reference proteome</keyword>
<evidence type="ECO:0000313" key="3">
    <source>
        <dbReference type="Proteomes" id="UP000217276"/>
    </source>
</evidence>
<dbReference type="KEGG" id="clk:CGC53_06360"/>
<dbReference type="EMBL" id="CP022384">
    <property type="protein sequence ID" value="ATA81997.1"/>
    <property type="molecule type" value="Genomic_DNA"/>
</dbReference>
<name>A0A250FD94_9FLAO</name>
<dbReference type="GO" id="GO:0005829">
    <property type="term" value="C:cytosol"/>
    <property type="evidence" value="ECO:0007669"/>
    <property type="project" value="TreeGrafter"/>
</dbReference>
<dbReference type="Gene3D" id="3.50.50.60">
    <property type="entry name" value="FAD/NAD(P)-binding domain"/>
    <property type="match status" value="1"/>
</dbReference>
<accession>A0A250FD94</accession>
<dbReference type="PANTHER" id="PTHR21197">
    <property type="entry name" value="UDP-GALACTOPYRANOSE MUTASE"/>
    <property type="match status" value="1"/>
</dbReference>
<dbReference type="PANTHER" id="PTHR21197:SF0">
    <property type="entry name" value="UDP-GALACTOPYRANOSE MUTASE"/>
    <property type="match status" value="1"/>
</dbReference>